<keyword evidence="3" id="KW-1185">Reference proteome</keyword>
<feature type="compositionally biased region" description="Basic residues" evidence="1">
    <location>
        <begin position="49"/>
        <end position="59"/>
    </location>
</feature>
<feature type="region of interest" description="Disordered" evidence="1">
    <location>
        <begin position="1"/>
        <end position="97"/>
    </location>
</feature>
<reference evidence="2" key="2">
    <citation type="submission" date="2020-09" db="EMBL/GenBank/DDBJ databases">
        <authorList>
            <person name="Sun Q."/>
            <person name="Ohkuma M."/>
        </authorList>
    </citation>
    <scope>NUCLEOTIDE SEQUENCE</scope>
    <source>
        <strain evidence="2">JCM 3086</strain>
    </source>
</reference>
<name>A0A917KKY7_9ACTN</name>
<organism evidence="2 3">
    <name type="scientific">Streptomyces brasiliensis</name>
    <dbReference type="NCBI Taxonomy" id="1954"/>
    <lineage>
        <taxon>Bacteria</taxon>
        <taxon>Bacillati</taxon>
        <taxon>Actinomycetota</taxon>
        <taxon>Actinomycetes</taxon>
        <taxon>Kitasatosporales</taxon>
        <taxon>Streptomycetaceae</taxon>
        <taxon>Streptomyces</taxon>
    </lineage>
</organism>
<proteinExistence type="predicted"/>
<sequence length="152" mass="17044">MHAHAPVQRTGEPAVGASKGRPSEEAPVAGEFAHDRSSIARPPPLSDRRCRRPRRRGHHPALAARSRESGRNPIARRRVQSRRRLRRPSASKADNPHWKVIDAHRGYHLFDIRRDGIDARVRVVDTVVAPRATVRTLATLRIKSDKPGARPV</sequence>
<dbReference type="Proteomes" id="UP000657574">
    <property type="component" value="Unassembled WGS sequence"/>
</dbReference>
<protein>
    <submittedName>
        <fullName evidence="2">Uncharacterized protein</fullName>
    </submittedName>
</protein>
<evidence type="ECO:0000313" key="2">
    <source>
        <dbReference type="EMBL" id="GGJ13796.1"/>
    </source>
</evidence>
<evidence type="ECO:0000313" key="3">
    <source>
        <dbReference type="Proteomes" id="UP000657574"/>
    </source>
</evidence>
<accession>A0A917KKY7</accession>
<dbReference type="InterPro" id="IPR038607">
    <property type="entry name" value="PhoD-like_sf"/>
</dbReference>
<reference evidence="2" key="1">
    <citation type="journal article" date="2014" name="Int. J. Syst. Evol. Microbiol.">
        <title>Complete genome sequence of Corynebacterium casei LMG S-19264T (=DSM 44701T), isolated from a smear-ripened cheese.</title>
        <authorList>
            <consortium name="US DOE Joint Genome Institute (JGI-PGF)"/>
            <person name="Walter F."/>
            <person name="Albersmeier A."/>
            <person name="Kalinowski J."/>
            <person name="Ruckert C."/>
        </authorList>
    </citation>
    <scope>NUCLEOTIDE SEQUENCE</scope>
    <source>
        <strain evidence="2">JCM 3086</strain>
    </source>
</reference>
<evidence type="ECO:0000256" key="1">
    <source>
        <dbReference type="SAM" id="MobiDB-lite"/>
    </source>
</evidence>
<dbReference type="Gene3D" id="3.60.21.70">
    <property type="entry name" value="PhoD-like phosphatase"/>
    <property type="match status" value="1"/>
</dbReference>
<dbReference type="EMBL" id="BMQA01000006">
    <property type="protein sequence ID" value="GGJ13796.1"/>
    <property type="molecule type" value="Genomic_DNA"/>
</dbReference>
<comment type="caution">
    <text evidence="2">The sequence shown here is derived from an EMBL/GenBank/DDBJ whole genome shotgun (WGS) entry which is preliminary data.</text>
</comment>
<feature type="compositionally biased region" description="Basic residues" evidence="1">
    <location>
        <begin position="74"/>
        <end position="89"/>
    </location>
</feature>
<gene>
    <name evidence="2" type="ORF">GCM10010121_025430</name>
</gene>
<dbReference type="AlphaFoldDB" id="A0A917KKY7"/>